<evidence type="ECO:0000313" key="2">
    <source>
        <dbReference type="EMBL" id="QHN77513.1"/>
    </source>
</evidence>
<accession>A0A6B9V860</accession>
<dbReference type="AlphaFoldDB" id="A0A6B9V860"/>
<dbReference type="Proteomes" id="UP000464620">
    <property type="component" value="Chromosome B09"/>
</dbReference>
<proteinExistence type="predicted"/>
<reference evidence="2 3" key="1">
    <citation type="submission" date="2020-01" db="EMBL/GenBank/DDBJ databases">
        <title>Genome sequence of Arachis hypogaea, cultivar Shitouqi.</title>
        <authorList>
            <person name="Zhuang W."/>
            <person name="Chen H."/>
            <person name="Varshney R."/>
            <person name="Wang D."/>
            <person name="Ming R."/>
        </authorList>
    </citation>
    <scope>NUCLEOTIDE SEQUENCE [LARGE SCALE GENOMIC DNA]</scope>
    <source>
        <tissue evidence="2">Young leaf</tissue>
    </source>
</reference>
<name>A0A6B9V860_ARAHY</name>
<sequence length="156" mass="17115">MKEGAAPSPWSPPRQTREWPPSLQRSRAATFTFSRTERGGCAKGDLLPPLLPGILWSKPPLMELESSSAMAAVPPIAEKGHRCCRRKLPLELVSFGVAASCRYRNHYQGCRFMVQSLLICVDVVTAKVSEAVIQAAGNFGLREKVPVTRLDCGFAF</sequence>
<protein>
    <submittedName>
        <fullName evidence="2">Uncharacterized protein</fullName>
    </submittedName>
</protein>
<evidence type="ECO:0000313" key="3">
    <source>
        <dbReference type="Proteomes" id="UP000464620"/>
    </source>
</evidence>
<feature type="region of interest" description="Disordered" evidence="1">
    <location>
        <begin position="1"/>
        <end position="25"/>
    </location>
</feature>
<gene>
    <name evidence="2" type="ORF">DS421_19g653360</name>
</gene>
<dbReference type="EMBL" id="CP031001">
    <property type="protein sequence ID" value="QHN77513.1"/>
    <property type="molecule type" value="Genomic_DNA"/>
</dbReference>
<evidence type="ECO:0000256" key="1">
    <source>
        <dbReference type="SAM" id="MobiDB-lite"/>
    </source>
</evidence>
<organism evidence="2 3">
    <name type="scientific">Arachis hypogaea</name>
    <name type="common">Peanut</name>
    <dbReference type="NCBI Taxonomy" id="3818"/>
    <lineage>
        <taxon>Eukaryota</taxon>
        <taxon>Viridiplantae</taxon>
        <taxon>Streptophyta</taxon>
        <taxon>Embryophyta</taxon>
        <taxon>Tracheophyta</taxon>
        <taxon>Spermatophyta</taxon>
        <taxon>Magnoliopsida</taxon>
        <taxon>eudicotyledons</taxon>
        <taxon>Gunneridae</taxon>
        <taxon>Pentapetalae</taxon>
        <taxon>rosids</taxon>
        <taxon>fabids</taxon>
        <taxon>Fabales</taxon>
        <taxon>Fabaceae</taxon>
        <taxon>Papilionoideae</taxon>
        <taxon>50 kb inversion clade</taxon>
        <taxon>dalbergioids sensu lato</taxon>
        <taxon>Dalbergieae</taxon>
        <taxon>Pterocarpus clade</taxon>
        <taxon>Arachis</taxon>
    </lineage>
</organism>